<accession>A0A918L644</accession>
<gene>
    <name evidence="1" type="ORF">GCM10010269_60540</name>
</gene>
<evidence type="ECO:0000313" key="2">
    <source>
        <dbReference type="Proteomes" id="UP000606194"/>
    </source>
</evidence>
<keyword evidence="2" id="KW-1185">Reference proteome</keyword>
<dbReference type="Proteomes" id="UP000606194">
    <property type="component" value="Unassembled WGS sequence"/>
</dbReference>
<reference evidence="1" key="1">
    <citation type="journal article" date="2014" name="Int. J. Syst. Evol. Microbiol.">
        <title>Complete genome sequence of Corynebacterium casei LMG S-19264T (=DSM 44701T), isolated from a smear-ripened cheese.</title>
        <authorList>
            <consortium name="US DOE Joint Genome Institute (JGI-PGF)"/>
            <person name="Walter F."/>
            <person name="Albersmeier A."/>
            <person name="Kalinowski J."/>
            <person name="Ruckert C."/>
        </authorList>
    </citation>
    <scope>NUCLEOTIDE SEQUENCE</scope>
    <source>
        <strain evidence="1">JCM 4386</strain>
    </source>
</reference>
<sequence>MPAGAVVGFRCAEDRAALTIRHRVGCGGEGVGKQEPERVTARLNWTRRPRIGQATAGGPGPEREDLVIAEWVLNRLAEQYRAEAEAAATVAPAPARVAGRTVLLIPHRSKNPRRGRAAR</sequence>
<proteinExistence type="predicted"/>
<dbReference type="EMBL" id="BMTL01000029">
    <property type="protein sequence ID" value="GGS13153.1"/>
    <property type="molecule type" value="Genomic_DNA"/>
</dbReference>
<name>A0A918L644_9ACTN</name>
<comment type="caution">
    <text evidence="1">The sequence shown here is derived from an EMBL/GenBank/DDBJ whole genome shotgun (WGS) entry which is preliminary data.</text>
</comment>
<organism evidence="1 2">
    <name type="scientific">Streptomyces humidus</name>
    <dbReference type="NCBI Taxonomy" id="52259"/>
    <lineage>
        <taxon>Bacteria</taxon>
        <taxon>Bacillati</taxon>
        <taxon>Actinomycetota</taxon>
        <taxon>Actinomycetes</taxon>
        <taxon>Kitasatosporales</taxon>
        <taxon>Streptomycetaceae</taxon>
        <taxon>Streptomyces</taxon>
    </lineage>
</organism>
<evidence type="ECO:0000313" key="1">
    <source>
        <dbReference type="EMBL" id="GGS13153.1"/>
    </source>
</evidence>
<protein>
    <submittedName>
        <fullName evidence="1">Uncharacterized protein</fullName>
    </submittedName>
</protein>
<dbReference type="AlphaFoldDB" id="A0A918L644"/>
<reference evidence="1" key="2">
    <citation type="submission" date="2020-09" db="EMBL/GenBank/DDBJ databases">
        <authorList>
            <person name="Sun Q."/>
            <person name="Ohkuma M."/>
        </authorList>
    </citation>
    <scope>NUCLEOTIDE SEQUENCE</scope>
    <source>
        <strain evidence="1">JCM 4386</strain>
    </source>
</reference>